<sequence>MNHFTRVVCLASAFVVAACGGPQDEQQEQGESLAQQTASLTTATSQGCDYSVASVQVTTAPPTYNIVVTRTGGATCTLATGVSQVIHTVPLDAPSHVAIVGSDQGLAVGLVMRNSWTGSSPKVYGLRHVNPTSLSTVRNADIFCDYMTGSISTGNLSLHSTGTGVSVSGSMACKMNGRQGTFYSASFANFFTSTTPPTITTF</sequence>
<proteinExistence type="predicted"/>
<dbReference type="AlphaFoldDB" id="A0A848LJI0"/>
<dbReference type="Proteomes" id="UP000518300">
    <property type="component" value="Unassembled WGS sequence"/>
</dbReference>
<protein>
    <recommendedName>
        <fullName evidence="4">Lipoprotein</fullName>
    </recommendedName>
</protein>
<evidence type="ECO:0000256" key="1">
    <source>
        <dbReference type="SAM" id="SignalP"/>
    </source>
</evidence>
<dbReference type="PROSITE" id="PS51257">
    <property type="entry name" value="PROKAR_LIPOPROTEIN"/>
    <property type="match status" value="1"/>
</dbReference>
<evidence type="ECO:0000313" key="3">
    <source>
        <dbReference type="Proteomes" id="UP000518300"/>
    </source>
</evidence>
<reference evidence="2 3" key="1">
    <citation type="submission" date="2020-04" db="EMBL/GenBank/DDBJ databases">
        <title>Draft genome of Pyxidicoccus fallax type strain.</title>
        <authorList>
            <person name="Whitworth D.E."/>
        </authorList>
    </citation>
    <scope>NUCLEOTIDE SEQUENCE [LARGE SCALE GENOMIC DNA]</scope>
    <source>
        <strain evidence="2 3">DSM 14698</strain>
    </source>
</reference>
<evidence type="ECO:0000313" key="2">
    <source>
        <dbReference type="EMBL" id="NMO17870.1"/>
    </source>
</evidence>
<dbReference type="EMBL" id="JABBJJ010000113">
    <property type="protein sequence ID" value="NMO17870.1"/>
    <property type="molecule type" value="Genomic_DNA"/>
</dbReference>
<evidence type="ECO:0008006" key="4">
    <source>
        <dbReference type="Google" id="ProtNLM"/>
    </source>
</evidence>
<gene>
    <name evidence="2" type="ORF">HG543_23865</name>
</gene>
<feature type="signal peptide" evidence="1">
    <location>
        <begin position="1"/>
        <end position="17"/>
    </location>
</feature>
<keyword evidence="3" id="KW-1185">Reference proteome</keyword>
<comment type="caution">
    <text evidence="2">The sequence shown here is derived from an EMBL/GenBank/DDBJ whole genome shotgun (WGS) entry which is preliminary data.</text>
</comment>
<dbReference type="RefSeq" id="WP_169347150.1">
    <property type="nucleotide sequence ID" value="NZ_JABBJJ010000113.1"/>
</dbReference>
<feature type="chain" id="PRO_5032929889" description="Lipoprotein" evidence="1">
    <location>
        <begin position="18"/>
        <end position="202"/>
    </location>
</feature>
<accession>A0A848LJI0</accession>
<organism evidence="2 3">
    <name type="scientific">Pyxidicoccus fallax</name>
    <dbReference type="NCBI Taxonomy" id="394095"/>
    <lineage>
        <taxon>Bacteria</taxon>
        <taxon>Pseudomonadati</taxon>
        <taxon>Myxococcota</taxon>
        <taxon>Myxococcia</taxon>
        <taxon>Myxococcales</taxon>
        <taxon>Cystobacterineae</taxon>
        <taxon>Myxococcaceae</taxon>
        <taxon>Pyxidicoccus</taxon>
    </lineage>
</organism>
<keyword evidence="1" id="KW-0732">Signal</keyword>
<name>A0A848LJI0_9BACT</name>